<dbReference type="SUPFAM" id="SSF52540">
    <property type="entry name" value="P-loop containing nucleoside triphosphate hydrolases"/>
    <property type="match status" value="1"/>
</dbReference>
<evidence type="ECO:0000256" key="10">
    <source>
        <dbReference type="ARBA" id="ARBA00034808"/>
    </source>
</evidence>
<dbReference type="InterPro" id="IPR027417">
    <property type="entry name" value="P-loop_NTPase"/>
</dbReference>
<dbReference type="CDD" id="cd18807">
    <property type="entry name" value="SF1_C_UvrD"/>
    <property type="match status" value="1"/>
</dbReference>
<reference evidence="17" key="1">
    <citation type="submission" date="2022-02" db="EMBL/GenBank/DDBJ databases">
        <title>Corynebacterium sp. from urogenital microbiome.</title>
        <authorList>
            <person name="Cappelli E.A."/>
            <person name="Ribeiro T.G."/>
            <person name="Peixe L."/>
        </authorList>
    </citation>
    <scope>NUCLEOTIDE SEQUENCE</scope>
    <source>
        <strain evidence="17">C9Ua_112</strain>
    </source>
</reference>
<dbReference type="InterPro" id="IPR000212">
    <property type="entry name" value="DNA_helicase_UvrD/REP"/>
</dbReference>
<organism evidence="17 18">
    <name type="scientific">Corynebacterium macclintockiae</name>
    <dbReference type="NCBI Taxonomy" id="2913501"/>
    <lineage>
        <taxon>Bacteria</taxon>
        <taxon>Bacillati</taxon>
        <taxon>Actinomycetota</taxon>
        <taxon>Actinomycetes</taxon>
        <taxon>Mycobacteriales</taxon>
        <taxon>Corynebacteriaceae</taxon>
        <taxon>Corynebacterium</taxon>
    </lineage>
</organism>
<protein>
    <recommendedName>
        <fullName evidence="10">DNA 3'-5' helicase</fullName>
        <ecNumber evidence="10">5.6.2.4</ecNumber>
    </recommendedName>
</protein>
<dbReference type="GO" id="GO:0016787">
    <property type="term" value="F:hydrolase activity"/>
    <property type="evidence" value="ECO:0007669"/>
    <property type="project" value="UniProtKB-UniRule"/>
</dbReference>
<keyword evidence="3" id="KW-0227">DNA damage</keyword>
<accession>A0A9X3M5N2</accession>
<evidence type="ECO:0000256" key="7">
    <source>
        <dbReference type="ARBA" id="ARBA00023204"/>
    </source>
</evidence>
<evidence type="ECO:0000256" key="2">
    <source>
        <dbReference type="ARBA" id="ARBA00022741"/>
    </source>
</evidence>
<evidence type="ECO:0000256" key="13">
    <source>
        <dbReference type="SAM" id="MobiDB-lite"/>
    </source>
</evidence>
<evidence type="ECO:0000259" key="14">
    <source>
        <dbReference type="PROSITE" id="PS50967"/>
    </source>
</evidence>
<dbReference type="Pfam" id="PF00580">
    <property type="entry name" value="UvrD-helicase"/>
    <property type="match status" value="1"/>
</dbReference>
<dbReference type="Proteomes" id="UP001146505">
    <property type="component" value="Unassembled WGS sequence"/>
</dbReference>
<evidence type="ECO:0000256" key="4">
    <source>
        <dbReference type="ARBA" id="ARBA00022801"/>
    </source>
</evidence>
<dbReference type="InterPro" id="IPR010997">
    <property type="entry name" value="HRDC-like_sf"/>
</dbReference>
<dbReference type="GO" id="GO:0033202">
    <property type="term" value="C:DNA helicase complex"/>
    <property type="evidence" value="ECO:0007669"/>
    <property type="project" value="TreeGrafter"/>
</dbReference>
<dbReference type="GO" id="GO:0000725">
    <property type="term" value="P:recombinational repair"/>
    <property type="evidence" value="ECO:0007669"/>
    <property type="project" value="TreeGrafter"/>
</dbReference>
<evidence type="ECO:0000256" key="1">
    <source>
        <dbReference type="ARBA" id="ARBA00009922"/>
    </source>
</evidence>
<dbReference type="GO" id="GO:0043138">
    <property type="term" value="F:3'-5' DNA helicase activity"/>
    <property type="evidence" value="ECO:0007669"/>
    <property type="project" value="UniProtKB-EC"/>
</dbReference>
<name>A0A9X3M5N2_9CORY</name>
<evidence type="ECO:0000313" key="17">
    <source>
        <dbReference type="EMBL" id="MCZ9304246.1"/>
    </source>
</evidence>
<keyword evidence="18" id="KW-1185">Reference proteome</keyword>
<dbReference type="SMART" id="SM00341">
    <property type="entry name" value="HRDC"/>
    <property type="match status" value="1"/>
</dbReference>
<dbReference type="EC" id="5.6.2.4" evidence="10"/>
<comment type="catalytic activity">
    <reaction evidence="9">
        <text>Couples ATP hydrolysis with the unwinding of duplex DNA by translocating in the 3'-5' direction.</text>
        <dbReference type="EC" id="5.6.2.4"/>
    </reaction>
</comment>
<dbReference type="InterPro" id="IPR014016">
    <property type="entry name" value="UvrD-like_ATP-bd"/>
</dbReference>
<comment type="catalytic activity">
    <reaction evidence="11">
        <text>ATP + H2O = ADP + phosphate + H(+)</text>
        <dbReference type="Rhea" id="RHEA:13065"/>
        <dbReference type="ChEBI" id="CHEBI:15377"/>
        <dbReference type="ChEBI" id="CHEBI:15378"/>
        <dbReference type="ChEBI" id="CHEBI:30616"/>
        <dbReference type="ChEBI" id="CHEBI:43474"/>
        <dbReference type="ChEBI" id="CHEBI:456216"/>
        <dbReference type="EC" id="5.6.2.4"/>
    </reaction>
</comment>
<dbReference type="PANTHER" id="PTHR11070:SF69">
    <property type="entry name" value="ATP-DEPENDENT DNA HELICASE UVRD2"/>
    <property type="match status" value="1"/>
</dbReference>
<evidence type="ECO:0000259" key="15">
    <source>
        <dbReference type="PROSITE" id="PS51198"/>
    </source>
</evidence>
<dbReference type="Gene3D" id="3.40.50.300">
    <property type="entry name" value="P-loop containing nucleotide triphosphate hydrolases"/>
    <property type="match status" value="3"/>
</dbReference>
<dbReference type="GO" id="GO:0005524">
    <property type="term" value="F:ATP binding"/>
    <property type="evidence" value="ECO:0007669"/>
    <property type="project" value="UniProtKB-UniRule"/>
</dbReference>
<comment type="similarity">
    <text evidence="1">Belongs to the helicase family. UvrD subfamily.</text>
</comment>
<keyword evidence="5 12" id="KW-0347">Helicase</keyword>
<feature type="region of interest" description="Disordered" evidence="13">
    <location>
        <begin position="575"/>
        <end position="594"/>
    </location>
</feature>
<feature type="domain" description="HRDC" evidence="14">
    <location>
        <begin position="624"/>
        <end position="698"/>
    </location>
</feature>
<keyword evidence="2 12" id="KW-0547">Nucleotide-binding</keyword>
<dbReference type="PROSITE" id="PS51198">
    <property type="entry name" value="UVRD_HELICASE_ATP_BIND"/>
    <property type="match status" value="1"/>
</dbReference>
<keyword evidence="6 12" id="KW-0067">ATP-binding</keyword>
<dbReference type="InterPro" id="IPR013986">
    <property type="entry name" value="DExx_box_DNA_helicase_dom_sf"/>
</dbReference>
<evidence type="ECO:0000256" key="3">
    <source>
        <dbReference type="ARBA" id="ARBA00022763"/>
    </source>
</evidence>
<dbReference type="PROSITE" id="PS51217">
    <property type="entry name" value="UVRD_HELICASE_CTER"/>
    <property type="match status" value="1"/>
</dbReference>
<dbReference type="Gene3D" id="1.10.10.160">
    <property type="match status" value="1"/>
</dbReference>
<dbReference type="PROSITE" id="PS50967">
    <property type="entry name" value="HRDC"/>
    <property type="match status" value="1"/>
</dbReference>
<evidence type="ECO:0000256" key="11">
    <source>
        <dbReference type="ARBA" id="ARBA00048988"/>
    </source>
</evidence>
<evidence type="ECO:0000256" key="8">
    <source>
        <dbReference type="ARBA" id="ARBA00023235"/>
    </source>
</evidence>
<dbReference type="GO" id="GO:0005829">
    <property type="term" value="C:cytosol"/>
    <property type="evidence" value="ECO:0007669"/>
    <property type="project" value="TreeGrafter"/>
</dbReference>
<dbReference type="GO" id="GO:0003677">
    <property type="term" value="F:DNA binding"/>
    <property type="evidence" value="ECO:0007669"/>
    <property type="project" value="InterPro"/>
</dbReference>
<feature type="domain" description="UvrD-like helicase C-terminal" evidence="16">
    <location>
        <begin position="289"/>
        <end position="543"/>
    </location>
</feature>
<evidence type="ECO:0000256" key="12">
    <source>
        <dbReference type="PROSITE-ProRule" id="PRU00560"/>
    </source>
</evidence>
<dbReference type="PANTHER" id="PTHR11070">
    <property type="entry name" value="UVRD / RECB / PCRA DNA HELICASE FAMILY MEMBER"/>
    <property type="match status" value="1"/>
</dbReference>
<evidence type="ECO:0000256" key="6">
    <source>
        <dbReference type="ARBA" id="ARBA00022840"/>
    </source>
</evidence>
<keyword evidence="7" id="KW-0234">DNA repair</keyword>
<evidence type="ECO:0000256" key="5">
    <source>
        <dbReference type="ARBA" id="ARBA00022806"/>
    </source>
</evidence>
<dbReference type="Pfam" id="PF00570">
    <property type="entry name" value="HRDC"/>
    <property type="match status" value="1"/>
</dbReference>
<dbReference type="CDD" id="cd17932">
    <property type="entry name" value="DEXQc_UvrD"/>
    <property type="match status" value="1"/>
</dbReference>
<keyword evidence="4 12" id="KW-0378">Hydrolase</keyword>
<dbReference type="FunFam" id="3.40.50.300:FF:001181">
    <property type="entry name" value="DNA helicase"/>
    <property type="match status" value="1"/>
</dbReference>
<dbReference type="InterPro" id="IPR002121">
    <property type="entry name" value="HRDC_dom"/>
</dbReference>
<sequence>MSSLLDGLDPEQARAASAPRGPVSIIAGAGTGKTRTITHRIAYLVEGGFVNPDHVLAVTFTARAAAELRERLALMNIPKVQAKTFHAAAMRQLKYFWPAYAGDLPWTLLDNKFRVVSRAARAAGVEVSTPMLADLIGEIEWAKSSLISAEDYPDFVEPRRRDCPVAPHTFVKVFQGYENLKATPEGMLLDFDDLLLHMAAAIESNTGIADEFRSRYRTFVVDEYQDVTPLQQRVLDAWVGDRDDLTVVGDANQTIYSFNGATPEYLLDFTTKYPESTTVRLHRDYRSTPQVVDLANNVIGKAKGRVAGTRLKLEGQRPAGPLPQFHEYPDEPAEAVAVVKEIQTLIRKGVEPANIAILYRINSQSANYEYELEQAGIGYQVKGGEGFFKRAEIREGMNAITAAAKKYDPDPEDVPDAVRAALVPVGLTSTEPSGTQERARWQSLQALFQLVKDITTTAAEPLSMQGVVALLKERMSAKNPPKFQGVTLASIHAAKGLEWDAVFLVGLNEGTLPIRHALKGAGSEEAIEEERRLFYVGITRAREHLHLSWSLARQEGSKSNRRRTRFLDGLVPQEEAAAAQRRSGTGASGSRDRLGAPKNACVVCGSRLGSPELKILGRCGEHAPETDHLLLTELRQWRSALAKDKAVPAYVIFSDATLRAIAEQLPTTSDQLVAVPGIGPVKVKEFGEDVLAIVSNYA</sequence>
<dbReference type="AlphaFoldDB" id="A0A9X3M5N2"/>
<keyword evidence="8" id="KW-0413">Isomerase</keyword>
<evidence type="ECO:0000313" key="18">
    <source>
        <dbReference type="Proteomes" id="UP001146505"/>
    </source>
</evidence>
<dbReference type="InterPro" id="IPR044876">
    <property type="entry name" value="HRDC_dom_sf"/>
</dbReference>
<dbReference type="GeneID" id="301812226"/>
<dbReference type="InterPro" id="IPR014017">
    <property type="entry name" value="DNA_helicase_UvrD-like_C"/>
</dbReference>
<dbReference type="EMBL" id="JAKMUV010000001">
    <property type="protein sequence ID" value="MCZ9304246.1"/>
    <property type="molecule type" value="Genomic_DNA"/>
</dbReference>
<feature type="binding site" evidence="12">
    <location>
        <begin position="27"/>
        <end position="34"/>
    </location>
    <ligand>
        <name>ATP</name>
        <dbReference type="ChEBI" id="CHEBI:30616"/>
    </ligand>
</feature>
<dbReference type="Pfam" id="PF13361">
    <property type="entry name" value="UvrD_C"/>
    <property type="match status" value="2"/>
</dbReference>
<comment type="caution">
    <text evidence="17">The sequence shown here is derived from an EMBL/GenBank/DDBJ whole genome shotgun (WGS) entry which is preliminary data.</text>
</comment>
<gene>
    <name evidence="17" type="ORF">L8U58_01630</name>
</gene>
<dbReference type="RefSeq" id="WP_269954539.1">
    <property type="nucleotide sequence ID" value="NZ_JAKMUV010000001.1"/>
</dbReference>
<feature type="domain" description="UvrD-like helicase ATP-binding" evidence="15">
    <location>
        <begin position="6"/>
        <end position="288"/>
    </location>
</feature>
<dbReference type="SUPFAM" id="SSF47819">
    <property type="entry name" value="HRDC-like"/>
    <property type="match status" value="1"/>
</dbReference>
<evidence type="ECO:0000259" key="16">
    <source>
        <dbReference type="PROSITE" id="PS51217"/>
    </source>
</evidence>
<dbReference type="Gene3D" id="1.10.150.80">
    <property type="entry name" value="HRDC domain"/>
    <property type="match status" value="1"/>
</dbReference>
<evidence type="ECO:0000256" key="9">
    <source>
        <dbReference type="ARBA" id="ARBA00034617"/>
    </source>
</evidence>
<proteinExistence type="inferred from homology"/>